<comment type="caution">
    <text evidence="2">The sequence shown here is derived from an EMBL/GenBank/DDBJ whole genome shotgun (WGS) entry which is preliminary data.</text>
</comment>
<feature type="transmembrane region" description="Helical" evidence="1">
    <location>
        <begin position="127"/>
        <end position="151"/>
    </location>
</feature>
<name>A0A8K0VV68_9PLEO</name>
<feature type="transmembrane region" description="Helical" evidence="1">
    <location>
        <begin position="12"/>
        <end position="34"/>
    </location>
</feature>
<dbReference type="OrthoDB" id="2309723at2759"/>
<proteinExistence type="predicted"/>
<dbReference type="AlphaFoldDB" id="A0A8K0VV68"/>
<evidence type="ECO:0000256" key="1">
    <source>
        <dbReference type="SAM" id="Phobius"/>
    </source>
</evidence>
<keyword evidence="1" id="KW-0472">Membrane</keyword>
<feature type="transmembrane region" description="Helical" evidence="1">
    <location>
        <begin position="317"/>
        <end position="337"/>
    </location>
</feature>
<accession>A0A8K0VV68</accession>
<feature type="transmembrane region" description="Helical" evidence="1">
    <location>
        <begin position="171"/>
        <end position="193"/>
    </location>
</feature>
<dbReference type="Proteomes" id="UP000813461">
    <property type="component" value="Unassembled WGS sequence"/>
</dbReference>
<sequence>MEASRFRLVDSLYGPGTVCAWLLTLTAVVVSWTLNKASRRRDTISVDFLLALVLPLIAAGHLIALIVQLPISVVEAFTTRNIEHQQYGSAIEAPLSICETFSVFALILAGCGGPWWGSHLKIKRLGLVLAVGLLSWSAENILFGIVTMKGVKLVDTTLTRPYLFFVTPLVAWTWAYLSLCLGAILMYGVHVAWSNARSRTTKKCAKRYQGREKKDCDKLVKQLRLDQAARISPSMLEAVDVRFRDFDYHSLRNQNKTLLKCMYIYIVLACGMVATSAGFTFDSSIVEVALDDSRPTPLRNILIPRSNVSFRSLDQQAALLGGFVVLIAAVWSAYRAYKRTPPGREVRRRYSI</sequence>
<protein>
    <submittedName>
        <fullName evidence="2">Uncharacterized protein</fullName>
    </submittedName>
</protein>
<feature type="transmembrane region" description="Helical" evidence="1">
    <location>
        <begin position="46"/>
        <end position="73"/>
    </location>
</feature>
<reference evidence="2" key="1">
    <citation type="journal article" date="2021" name="Nat. Commun.">
        <title>Genetic determinants of endophytism in the Arabidopsis root mycobiome.</title>
        <authorList>
            <person name="Mesny F."/>
            <person name="Miyauchi S."/>
            <person name="Thiergart T."/>
            <person name="Pickel B."/>
            <person name="Atanasova L."/>
            <person name="Karlsson M."/>
            <person name="Huettel B."/>
            <person name="Barry K.W."/>
            <person name="Haridas S."/>
            <person name="Chen C."/>
            <person name="Bauer D."/>
            <person name="Andreopoulos W."/>
            <person name="Pangilinan J."/>
            <person name="LaButti K."/>
            <person name="Riley R."/>
            <person name="Lipzen A."/>
            <person name="Clum A."/>
            <person name="Drula E."/>
            <person name="Henrissat B."/>
            <person name="Kohler A."/>
            <person name="Grigoriev I.V."/>
            <person name="Martin F.M."/>
            <person name="Hacquard S."/>
        </authorList>
    </citation>
    <scope>NUCLEOTIDE SEQUENCE</scope>
    <source>
        <strain evidence="2">MPI-SDFR-AT-0120</strain>
    </source>
</reference>
<evidence type="ECO:0000313" key="3">
    <source>
        <dbReference type="Proteomes" id="UP000813461"/>
    </source>
</evidence>
<organism evidence="2 3">
    <name type="scientific">Paraphoma chrysanthemicola</name>
    <dbReference type="NCBI Taxonomy" id="798071"/>
    <lineage>
        <taxon>Eukaryota</taxon>
        <taxon>Fungi</taxon>
        <taxon>Dikarya</taxon>
        <taxon>Ascomycota</taxon>
        <taxon>Pezizomycotina</taxon>
        <taxon>Dothideomycetes</taxon>
        <taxon>Pleosporomycetidae</taxon>
        <taxon>Pleosporales</taxon>
        <taxon>Pleosporineae</taxon>
        <taxon>Phaeosphaeriaceae</taxon>
        <taxon>Paraphoma</taxon>
    </lineage>
</organism>
<keyword evidence="1" id="KW-0812">Transmembrane</keyword>
<keyword evidence="1" id="KW-1133">Transmembrane helix</keyword>
<evidence type="ECO:0000313" key="2">
    <source>
        <dbReference type="EMBL" id="KAH7079695.1"/>
    </source>
</evidence>
<dbReference type="EMBL" id="JAGMVJ010000016">
    <property type="protein sequence ID" value="KAH7079695.1"/>
    <property type="molecule type" value="Genomic_DNA"/>
</dbReference>
<gene>
    <name evidence="2" type="ORF">FB567DRAFT_533134</name>
</gene>
<feature type="transmembrane region" description="Helical" evidence="1">
    <location>
        <begin position="262"/>
        <end position="281"/>
    </location>
</feature>
<feature type="transmembrane region" description="Helical" evidence="1">
    <location>
        <begin position="93"/>
        <end position="115"/>
    </location>
</feature>
<keyword evidence="3" id="KW-1185">Reference proteome</keyword>